<protein>
    <submittedName>
        <fullName evidence="1">Putative secreted protein</fullName>
    </submittedName>
</protein>
<dbReference type="AlphaFoldDB" id="A0A6M2DAZ1"/>
<accession>A0A6M2DAZ1</accession>
<name>A0A6M2DAZ1_RHIMP</name>
<reference evidence="1" key="1">
    <citation type="submission" date="2019-09" db="EMBL/GenBank/DDBJ databases">
        <title>Organ-specific transcriptomic study of the physiology of the cattle tick, Rhipicephalus microplus.</title>
        <authorList>
            <person name="Tirloni L."/>
            <person name="Braz G."/>
            <person name="Gandara A.C.P."/>
            <person name="Sabadin G.A."/>
            <person name="da Silva R.M."/>
            <person name="Guizzo M.G."/>
            <person name="Machado J.A."/>
            <person name="Costa E.P."/>
            <person name="Gomes H.F."/>
            <person name="Moraes J."/>
            <person name="Mota M.B.S."/>
            <person name="Mesquita R.D."/>
            <person name="Alvarenga P.H."/>
            <person name="Alves F."/>
            <person name="Seixas A."/>
            <person name="da Fonseca R.N."/>
            <person name="Fogaca A."/>
            <person name="Logullo C."/>
            <person name="Tanaka A."/>
            <person name="Daffre S."/>
            <person name="Termignoni C."/>
            <person name="Vaz I.S.Jr."/>
            <person name="Oliveira P.L."/>
            <person name="Ribeiro J.M."/>
        </authorList>
    </citation>
    <scope>NUCLEOTIDE SEQUENCE</scope>
    <source>
        <strain evidence="1">Porto Alegre</strain>
    </source>
</reference>
<proteinExistence type="predicted"/>
<dbReference type="EMBL" id="GHWJ01010746">
    <property type="protein sequence ID" value="NOV43483.1"/>
    <property type="molecule type" value="Transcribed_RNA"/>
</dbReference>
<organism evidence="1">
    <name type="scientific">Rhipicephalus microplus</name>
    <name type="common">Cattle tick</name>
    <name type="synonym">Boophilus microplus</name>
    <dbReference type="NCBI Taxonomy" id="6941"/>
    <lineage>
        <taxon>Eukaryota</taxon>
        <taxon>Metazoa</taxon>
        <taxon>Ecdysozoa</taxon>
        <taxon>Arthropoda</taxon>
        <taxon>Chelicerata</taxon>
        <taxon>Arachnida</taxon>
        <taxon>Acari</taxon>
        <taxon>Parasitiformes</taxon>
        <taxon>Ixodida</taxon>
        <taxon>Ixodoidea</taxon>
        <taxon>Ixodidae</taxon>
        <taxon>Rhipicephalinae</taxon>
        <taxon>Rhipicephalus</taxon>
        <taxon>Boophilus</taxon>
    </lineage>
</organism>
<sequence>MRPFVLLSSIVRQVSTIQLTLSWNYFVLLWLGRAAQEQITKPVIPQKTAQNNDVGDLYLRLLTRVSCTGALY</sequence>
<evidence type="ECO:0000313" key="1">
    <source>
        <dbReference type="EMBL" id="NOV43483.1"/>
    </source>
</evidence>